<evidence type="ECO:0000256" key="11">
    <source>
        <dbReference type="ARBA" id="ARBA00039895"/>
    </source>
</evidence>
<protein>
    <recommendedName>
        <fullName evidence="11">Probable pectate lyase F</fullName>
        <ecNumber evidence="5">4.2.2.2</ecNumber>
    </recommendedName>
</protein>
<dbReference type="EMBL" id="CANTFL010001429">
    <property type="protein sequence ID" value="CAI5739704.1"/>
    <property type="molecule type" value="Genomic_DNA"/>
</dbReference>
<dbReference type="PANTHER" id="PTHR33407:SF9">
    <property type="entry name" value="PECTATE LYASE F-RELATED"/>
    <property type="match status" value="1"/>
</dbReference>
<evidence type="ECO:0000256" key="6">
    <source>
        <dbReference type="ARBA" id="ARBA00022525"/>
    </source>
</evidence>
<evidence type="ECO:0000256" key="3">
    <source>
        <dbReference type="ARBA" id="ARBA00004613"/>
    </source>
</evidence>
<feature type="compositionally biased region" description="Basic and acidic residues" evidence="12">
    <location>
        <begin position="388"/>
        <end position="405"/>
    </location>
</feature>
<dbReference type="GO" id="GO:0045490">
    <property type="term" value="P:pectin catabolic process"/>
    <property type="evidence" value="ECO:0007669"/>
    <property type="project" value="TreeGrafter"/>
</dbReference>
<keyword evidence="7 13" id="KW-0732">Signal</keyword>
<comment type="similarity">
    <text evidence="4">Belongs to the polysaccharide lyase 3 family.</text>
</comment>
<gene>
    <name evidence="14" type="ORF">HBR001_LOCUS7909</name>
</gene>
<evidence type="ECO:0000256" key="8">
    <source>
        <dbReference type="ARBA" id="ARBA00022837"/>
    </source>
</evidence>
<proteinExistence type="inferred from homology"/>
<dbReference type="InterPro" id="IPR004898">
    <property type="entry name" value="Pectate_lyase_PlyH/PlyE-like"/>
</dbReference>
<dbReference type="SUPFAM" id="SSF51126">
    <property type="entry name" value="Pectin lyase-like"/>
    <property type="match status" value="1"/>
</dbReference>
<comment type="caution">
    <text evidence="14">The sequence shown here is derived from an EMBL/GenBank/DDBJ whole genome shotgun (WGS) entry which is preliminary data.</text>
</comment>
<keyword evidence="9" id="KW-0456">Lyase</keyword>
<comment type="cofactor">
    <cofactor evidence="2">
        <name>Ca(2+)</name>
        <dbReference type="ChEBI" id="CHEBI:29108"/>
    </cofactor>
</comment>
<evidence type="ECO:0000313" key="14">
    <source>
        <dbReference type="EMBL" id="CAI5739704.1"/>
    </source>
</evidence>
<dbReference type="GO" id="GO:0005576">
    <property type="term" value="C:extracellular region"/>
    <property type="evidence" value="ECO:0007669"/>
    <property type="project" value="UniProtKB-SubCell"/>
</dbReference>
<feature type="region of interest" description="Disordered" evidence="12">
    <location>
        <begin position="23"/>
        <end position="113"/>
    </location>
</feature>
<feature type="compositionally biased region" description="Gly residues" evidence="12">
    <location>
        <begin position="86"/>
        <end position="100"/>
    </location>
</feature>
<feature type="compositionally biased region" description="Polar residues" evidence="12">
    <location>
        <begin position="37"/>
        <end position="48"/>
    </location>
</feature>
<reference evidence="14" key="1">
    <citation type="submission" date="2022-12" db="EMBL/GenBank/DDBJ databases">
        <authorList>
            <person name="Webb A."/>
        </authorList>
    </citation>
    <scope>NUCLEOTIDE SEQUENCE</scope>
    <source>
        <strain evidence="14">Hp1</strain>
    </source>
</reference>
<evidence type="ECO:0000256" key="1">
    <source>
        <dbReference type="ARBA" id="ARBA00000695"/>
    </source>
</evidence>
<evidence type="ECO:0000256" key="13">
    <source>
        <dbReference type="SAM" id="SignalP"/>
    </source>
</evidence>
<comment type="subcellular location">
    <subcellularLocation>
        <location evidence="3">Secreted</location>
    </subcellularLocation>
</comment>
<dbReference type="Proteomes" id="UP001162031">
    <property type="component" value="Unassembled WGS sequence"/>
</dbReference>
<sequence length="405" mass="42188">MVSIRAAMLTSAMLIVSAALRETSAEDSWSEMIQDDTGGQNSSDTPSWGSGEDGGGDKKQGGVDKNGSGGGGKEGFSDLEASTPSTGGGSSKPSAGGGKVPDGTWPKSTGTVQLKAPQVIKAGEDFDGKMQTFERSDVTCQGQKESGSDTAVFLVEAGATLRNVIIGKNQMEGVHCVEHDCVIVNVWWDDVCEDALTIKGGTASSVSMVIGGGARLADDKVVQHNGPGTVKIDGFYAKDVAKLYCSCGTCGDIARKVEVTNVYVEDLQDTVVTVNKNYKDEAKLSDIWVTSTKDKPSICQWWEGNADGEPTKLGNGSTPPLCQYSESDVQINKGAPSVGRSKSSKGSSPSASSGGDSVEQEAGVVSPGGGDGEDNKSKEGDDEGEDKGDEKKDKKDDKKEGEERN</sequence>
<keyword evidence="6" id="KW-0964">Secreted</keyword>
<feature type="chain" id="PRO_5043931244" description="Probable pectate lyase F" evidence="13">
    <location>
        <begin position="26"/>
        <end position="405"/>
    </location>
</feature>
<evidence type="ECO:0000313" key="15">
    <source>
        <dbReference type="Proteomes" id="UP001162031"/>
    </source>
</evidence>
<feature type="signal peptide" evidence="13">
    <location>
        <begin position="1"/>
        <end position="25"/>
    </location>
</feature>
<keyword evidence="15" id="KW-1185">Reference proteome</keyword>
<evidence type="ECO:0000256" key="7">
    <source>
        <dbReference type="ARBA" id="ARBA00022729"/>
    </source>
</evidence>
<feature type="compositionally biased region" description="Low complexity" evidence="12">
    <location>
        <begin position="337"/>
        <end position="357"/>
    </location>
</feature>
<evidence type="ECO:0000256" key="12">
    <source>
        <dbReference type="SAM" id="MobiDB-lite"/>
    </source>
</evidence>
<dbReference type="GO" id="GO:0030570">
    <property type="term" value="F:pectate lyase activity"/>
    <property type="evidence" value="ECO:0007669"/>
    <property type="project" value="UniProtKB-EC"/>
</dbReference>
<dbReference type="EC" id="4.2.2.2" evidence="5"/>
<evidence type="ECO:0000256" key="9">
    <source>
        <dbReference type="ARBA" id="ARBA00023239"/>
    </source>
</evidence>
<evidence type="ECO:0000256" key="5">
    <source>
        <dbReference type="ARBA" id="ARBA00012272"/>
    </source>
</evidence>
<organism evidence="14 15">
    <name type="scientific">Hyaloperonospora brassicae</name>
    <name type="common">Brassica downy mildew</name>
    <name type="synonym">Peronospora brassicae</name>
    <dbReference type="NCBI Taxonomy" id="162125"/>
    <lineage>
        <taxon>Eukaryota</taxon>
        <taxon>Sar</taxon>
        <taxon>Stramenopiles</taxon>
        <taxon>Oomycota</taxon>
        <taxon>Peronosporomycetes</taxon>
        <taxon>Peronosporales</taxon>
        <taxon>Peronosporaceae</taxon>
        <taxon>Hyaloperonospora</taxon>
    </lineage>
</organism>
<accession>A0AAV0UYD5</accession>
<feature type="region of interest" description="Disordered" evidence="12">
    <location>
        <begin position="332"/>
        <end position="405"/>
    </location>
</feature>
<evidence type="ECO:0000256" key="4">
    <source>
        <dbReference type="ARBA" id="ARBA00006463"/>
    </source>
</evidence>
<keyword evidence="8" id="KW-0106">Calcium</keyword>
<dbReference type="InterPro" id="IPR011050">
    <property type="entry name" value="Pectin_lyase_fold/virulence"/>
</dbReference>
<dbReference type="Gene3D" id="2.160.20.10">
    <property type="entry name" value="Single-stranded right-handed beta-helix, Pectin lyase-like"/>
    <property type="match status" value="1"/>
</dbReference>
<evidence type="ECO:0000256" key="2">
    <source>
        <dbReference type="ARBA" id="ARBA00001913"/>
    </source>
</evidence>
<comment type="catalytic activity">
    <reaction evidence="1">
        <text>Eliminative cleavage of (1-&gt;4)-alpha-D-galacturonan to give oligosaccharides with 4-deoxy-alpha-D-galact-4-enuronosyl groups at their non-reducing ends.</text>
        <dbReference type="EC" id="4.2.2.2"/>
    </reaction>
</comment>
<dbReference type="AlphaFoldDB" id="A0AAV0UYD5"/>
<evidence type="ECO:0000256" key="10">
    <source>
        <dbReference type="ARBA" id="ARBA00025679"/>
    </source>
</evidence>
<dbReference type="PANTHER" id="PTHR33407">
    <property type="entry name" value="PECTATE LYASE F-RELATED"/>
    <property type="match status" value="1"/>
</dbReference>
<dbReference type="InterPro" id="IPR012334">
    <property type="entry name" value="Pectin_lyas_fold"/>
</dbReference>
<comment type="function">
    <text evidence="10">Pectinolytic enzyme consist of four classes of enzymes: pectin lyase, polygalacturonase, pectin methylesterase and rhamnogalacturonase. Among pectinolytic enzymes, pectin lyase is the most important in depolymerization of pectin, since it cleaves internal glycosidic bonds of highly methylated pectins. Favors pectate, the anion, over pectin, the methyl ester.</text>
</comment>
<name>A0AAV0UYD5_HYABA</name>
<dbReference type="Pfam" id="PF03211">
    <property type="entry name" value="Pectate_lyase"/>
    <property type="match status" value="1"/>
</dbReference>